<dbReference type="RefSeq" id="WP_187304116.1">
    <property type="nucleotide sequence ID" value="NZ_CBCTQH010000083.1"/>
</dbReference>
<gene>
    <name evidence="2" type="ORF">H9L42_14435</name>
</gene>
<dbReference type="AlphaFoldDB" id="A0A923NKX6"/>
<feature type="domain" description="Polysaccharide pyruvyl transferase" evidence="1">
    <location>
        <begin position="65"/>
        <end position="331"/>
    </location>
</feature>
<name>A0A923NKX6_9FIRM</name>
<protein>
    <submittedName>
        <fullName evidence="2">Polysaccharide pyruvyl transferase family protein</fullName>
    </submittedName>
</protein>
<proteinExistence type="predicted"/>
<reference evidence="2" key="1">
    <citation type="submission" date="2020-08" db="EMBL/GenBank/DDBJ databases">
        <title>Genome public.</title>
        <authorList>
            <person name="Liu C."/>
            <person name="Sun Q."/>
        </authorList>
    </citation>
    <scope>NUCLEOTIDE SEQUENCE</scope>
    <source>
        <strain evidence="2">BX12</strain>
    </source>
</reference>
<dbReference type="PANTHER" id="PTHR36836:SF1">
    <property type="entry name" value="COLANIC ACID BIOSYNTHESIS PROTEIN WCAK"/>
    <property type="match status" value="1"/>
</dbReference>
<dbReference type="Proteomes" id="UP000602647">
    <property type="component" value="Unassembled WGS sequence"/>
</dbReference>
<comment type="caution">
    <text evidence="2">The sequence shown here is derived from an EMBL/GenBank/DDBJ whole genome shotgun (WGS) entry which is preliminary data.</text>
</comment>
<dbReference type="PANTHER" id="PTHR36836">
    <property type="entry name" value="COLANIC ACID BIOSYNTHESIS PROTEIN WCAK"/>
    <property type="match status" value="1"/>
</dbReference>
<keyword evidence="2" id="KW-0808">Transferase</keyword>
<dbReference type="GO" id="GO:0016740">
    <property type="term" value="F:transferase activity"/>
    <property type="evidence" value="ECO:0007669"/>
    <property type="project" value="UniProtKB-KW"/>
</dbReference>
<sequence>METNVSIRWQLTKIARKIRRLKNRNSKMYRILLLTNRDSDNVGDQVIEACDISLIKTVMQNLHIDSSCFKINSRAAGIISKDYVETKDPALLKSAEKLIRESDLIIFGGAPLFNYLYQIFYERTATTLELAEKYHKPVIFSAIGIESYHEDSSKCQRLKKTLNFECVKQITTRDGFSYLQQYKDRDSLVIDKVSDPAVFASNIFRNNIGTKSLNKRKKVGLFILRANGFKDNKINFTKTDAATLWQDLISELVNRGYDYELLTSGHFGDEAFIDYLIRNYNIDAKKCVFNINSPEHLISKLSSYDAIVSCRLHPSIIAFSFNIPSIGLIWNSKVSYFYDSIGYGDRLVDVTNTNAAEIADKIEQAIVQGLQKDPEYLESVYRSLFHGIKSVVYPQGSNITPYNYAKLIRSFPPYPGTSEKEQQKKLERKFRRAYSKYNELFEQNTINKKKIKDLQEQQKNKRY</sequence>
<dbReference type="InterPro" id="IPR007345">
    <property type="entry name" value="Polysacch_pyruvyl_Trfase"/>
</dbReference>
<dbReference type="Pfam" id="PF04230">
    <property type="entry name" value="PS_pyruv_trans"/>
    <property type="match status" value="1"/>
</dbReference>
<evidence type="ECO:0000313" key="2">
    <source>
        <dbReference type="EMBL" id="MBC6681018.1"/>
    </source>
</evidence>
<evidence type="ECO:0000313" key="3">
    <source>
        <dbReference type="Proteomes" id="UP000602647"/>
    </source>
</evidence>
<keyword evidence="3" id="KW-1185">Reference proteome</keyword>
<dbReference type="EMBL" id="JACRYT010000024">
    <property type="protein sequence ID" value="MBC6681018.1"/>
    <property type="molecule type" value="Genomic_DNA"/>
</dbReference>
<organism evidence="2 3">
    <name type="scientific">Zhenpiania hominis</name>
    <dbReference type="NCBI Taxonomy" id="2763644"/>
    <lineage>
        <taxon>Bacteria</taxon>
        <taxon>Bacillati</taxon>
        <taxon>Bacillota</taxon>
        <taxon>Clostridia</taxon>
        <taxon>Peptostreptococcales</taxon>
        <taxon>Anaerovoracaceae</taxon>
        <taxon>Zhenpiania</taxon>
    </lineage>
</organism>
<accession>A0A923NKX6</accession>
<evidence type="ECO:0000259" key="1">
    <source>
        <dbReference type="Pfam" id="PF04230"/>
    </source>
</evidence>